<dbReference type="RefSeq" id="WP_119785663.1">
    <property type="nucleotide sequence ID" value="NZ_QYUQ01000002.1"/>
</dbReference>
<evidence type="ECO:0000256" key="3">
    <source>
        <dbReference type="ARBA" id="ARBA00022801"/>
    </source>
</evidence>
<evidence type="ECO:0000256" key="4">
    <source>
        <dbReference type="ARBA" id="ARBA00022833"/>
    </source>
</evidence>
<evidence type="ECO:0000259" key="8">
    <source>
        <dbReference type="Pfam" id="PF01435"/>
    </source>
</evidence>
<dbReference type="Proteomes" id="UP000266327">
    <property type="component" value="Unassembled WGS sequence"/>
</dbReference>
<evidence type="ECO:0000313" key="10">
    <source>
        <dbReference type="Proteomes" id="UP000266327"/>
    </source>
</evidence>
<evidence type="ECO:0000256" key="7">
    <source>
        <dbReference type="SAM" id="SignalP"/>
    </source>
</evidence>
<comment type="similarity">
    <text evidence="6">Belongs to the peptidase M48 family.</text>
</comment>
<reference evidence="10" key="1">
    <citation type="submission" date="2018-09" db="EMBL/GenBank/DDBJ databases">
        <authorList>
            <person name="Zhu H."/>
        </authorList>
    </citation>
    <scope>NUCLEOTIDE SEQUENCE [LARGE SCALE GENOMIC DNA]</scope>
    <source>
        <strain evidence="10">K1S02-23</strain>
    </source>
</reference>
<dbReference type="GO" id="GO:0016020">
    <property type="term" value="C:membrane"/>
    <property type="evidence" value="ECO:0007669"/>
    <property type="project" value="TreeGrafter"/>
</dbReference>
<evidence type="ECO:0000256" key="5">
    <source>
        <dbReference type="ARBA" id="ARBA00023049"/>
    </source>
</evidence>
<feature type="domain" description="Peptidase M48" evidence="8">
    <location>
        <begin position="87"/>
        <end position="265"/>
    </location>
</feature>
<evidence type="ECO:0000313" key="9">
    <source>
        <dbReference type="EMBL" id="RJG02202.1"/>
    </source>
</evidence>
<proteinExistence type="inferred from homology"/>
<dbReference type="GO" id="GO:0046872">
    <property type="term" value="F:metal ion binding"/>
    <property type="evidence" value="ECO:0007669"/>
    <property type="project" value="UniProtKB-KW"/>
</dbReference>
<sequence length="291" mass="30751">MRTIAKITIALALVLASGAAAAQFGGFTIPGLGRSADKGKAPDLGSLLGNLGKALKEPTAQEEVALGQEFAATLLGAKPLLNKPGVQRYVNTLGRWLASQTERPDLPWTFGVLDDGGYNAFATPGGYVFVTKGLLDRMRSEAELAGVLAHEIGHVLKKHHLNAVKASGWTGIAGELVSAKTGDNAQVNEFVKGAVLKVFASGLDQDDEFEADRLGVVIAARAGYDPFGLPAVLQVLQGESGQDASFALMFKTHPAPAERVNRLDALMQGRFDGLPANPGRPIKERLKEFGR</sequence>
<protein>
    <submittedName>
        <fullName evidence="9">Peptidase M48</fullName>
    </submittedName>
</protein>
<comment type="caution">
    <text evidence="9">The sequence shown here is derived from an EMBL/GenBank/DDBJ whole genome shotgun (WGS) entry which is preliminary data.</text>
</comment>
<gene>
    <name evidence="9" type="ORF">D3878_11940</name>
</gene>
<keyword evidence="1 6" id="KW-0645">Protease</keyword>
<evidence type="ECO:0000256" key="1">
    <source>
        <dbReference type="ARBA" id="ARBA00022670"/>
    </source>
</evidence>
<dbReference type="PANTHER" id="PTHR22726:SF1">
    <property type="entry name" value="METALLOENDOPEPTIDASE OMA1, MITOCHONDRIAL"/>
    <property type="match status" value="1"/>
</dbReference>
<keyword evidence="2" id="KW-0479">Metal-binding</keyword>
<name>A0A3A3G6N2_9BURK</name>
<feature type="signal peptide" evidence="7">
    <location>
        <begin position="1"/>
        <end position="22"/>
    </location>
</feature>
<dbReference type="CDD" id="cd07333">
    <property type="entry name" value="M48C_bepA_like"/>
    <property type="match status" value="1"/>
</dbReference>
<evidence type="ECO:0000256" key="6">
    <source>
        <dbReference type="RuleBase" id="RU003983"/>
    </source>
</evidence>
<accession>A0A3A3G6N2</accession>
<dbReference type="GO" id="GO:0004222">
    <property type="term" value="F:metalloendopeptidase activity"/>
    <property type="evidence" value="ECO:0007669"/>
    <property type="project" value="InterPro"/>
</dbReference>
<dbReference type="EMBL" id="QYUQ01000002">
    <property type="protein sequence ID" value="RJG02202.1"/>
    <property type="molecule type" value="Genomic_DNA"/>
</dbReference>
<dbReference type="Gene3D" id="3.30.2010.10">
    <property type="entry name" value="Metalloproteases ('zincins'), catalytic domain"/>
    <property type="match status" value="1"/>
</dbReference>
<dbReference type="GO" id="GO:0051603">
    <property type="term" value="P:proteolysis involved in protein catabolic process"/>
    <property type="evidence" value="ECO:0007669"/>
    <property type="project" value="TreeGrafter"/>
</dbReference>
<dbReference type="Pfam" id="PF01435">
    <property type="entry name" value="Peptidase_M48"/>
    <property type="match status" value="1"/>
</dbReference>
<evidence type="ECO:0000256" key="2">
    <source>
        <dbReference type="ARBA" id="ARBA00022723"/>
    </source>
</evidence>
<keyword evidence="3 6" id="KW-0378">Hydrolase</keyword>
<comment type="cofactor">
    <cofactor evidence="6">
        <name>Zn(2+)</name>
        <dbReference type="ChEBI" id="CHEBI:29105"/>
    </cofactor>
    <text evidence="6">Binds 1 zinc ion per subunit.</text>
</comment>
<feature type="chain" id="PRO_5017435724" evidence="7">
    <location>
        <begin position="23"/>
        <end position="291"/>
    </location>
</feature>
<dbReference type="InterPro" id="IPR001915">
    <property type="entry name" value="Peptidase_M48"/>
</dbReference>
<organism evidence="9 10">
    <name type="scientific">Noviherbaspirillum sedimenti</name>
    <dbReference type="NCBI Taxonomy" id="2320865"/>
    <lineage>
        <taxon>Bacteria</taxon>
        <taxon>Pseudomonadati</taxon>
        <taxon>Pseudomonadota</taxon>
        <taxon>Betaproteobacteria</taxon>
        <taxon>Burkholderiales</taxon>
        <taxon>Oxalobacteraceae</taxon>
        <taxon>Noviherbaspirillum</taxon>
    </lineage>
</organism>
<keyword evidence="4 6" id="KW-0862">Zinc</keyword>
<keyword evidence="7" id="KW-0732">Signal</keyword>
<dbReference type="AlphaFoldDB" id="A0A3A3G6N2"/>
<dbReference type="OrthoDB" id="9810445at2"/>
<dbReference type="PANTHER" id="PTHR22726">
    <property type="entry name" value="METALLOENDOPEPTIDASE OMA1"/>
    <property type="match status" value="1"/>
</dbReference>
<dbReference type="InterPro" id="IPR051156">
    <property type="entry name" value="Mito/Outer_Membr_Metalloprot"/>
</dbReference>
<keyword evidence="10" id="KW-1185">Reference proteome</keyword>
<keyword evidence="5 6" id="KW-0482">Metalloprotease</keyword>